<dbReference type="InterPro" id="IPR001584">
    <property type="entry name" value="Integrase_cat-core"/>
</dbReference>
<dbReference type="FunFam" id="3.10.20.370:FF:000001">
    <property type="entry name" value="Retrovirus-related Pol polyprotein from transposon 17.6-like protein"/>
    <property type="match status" value="1"/>
</dbReference>
<dbReference type="PANTHER" id="PTHR37984:SF5">
    <property type="entry name" value="PROTEIN NYNRIN-LIKE"/>
    <property type="match status" value="1"/>
</dbReference>
<feature type="domain" description="CCHC-type" evidence="11">
    <location>
        <begin position="278"/>
        <end position="292"/>
    </location>
</feature>
<keyword evidence="9" id="KW-0863">Zinc-finger</keyword>
<evidence type="ECO:0000313" key="14">
    <source>
        <dbReference type="EMBL" id="WVZ64283.1"/>
    </source>
</evidence>
<keyword evidence="8" id="KW-0695">RNA-directed DNA polymerase</keyword>
<dbReference type="PROSITE" id="PS00141">
    <property type="entry name" value="ASP_PROTEASE"/>
    <property type="match status" value="1"/>
</dbReference>
<dbReference type="PANTHER" id="PTHR37984">
    <property type="entry name" value="PROTEIN CBG26694"/>
    <property type="match status" value="1"/>
</dbReference>
<dbReference type="GO" id="GO:0004519">
    <property type="term" value="F:endonuclease activity"/>
    <property type="evidence" value="ECO:0007669"/>
    <property type="project" value="UniProtKB-KW"/>
</dbReference>
<dbReference type="GO" id="GO:0003964">
    <property type="term" value="F:RNA-directed DNA polymerase activity"/>
    <property type="evidence" value="ECO:0007669"/>
    <property type="project" value="UniProtKB-KW"/>
</dbReference>
<accession>A0AAQ3SZZ7</accession>
<dbReference type="InterPro" id="IPR012337">
    <property type="entry name" value="RNaseH-like_sf"/>
</dbReference>
<dbReference type="GO" id="GO:0006508">
    <property type="term" value="P:proteolysis"/>
    <property type="evidence" value="ECO:0007669"/>
    <property type="project" value="UniProtKB-KW"/>
</dbReference>
<organism evidence="14 15">
    <name type="scientific">Paspalum notatum var. saurae</name>
    <dbReference type="NCBI Taxonomy" id="547442"/>
    <lineage>
        <taxon>Eukaryota</taxon>
        <taxon>Viridiplantae</taxon>
        <taxon>Streptophyta</taxon>
        <taxon>Embryophyta</taxon>
        <taxon>Tracheophyta</taxon>
        <taxon>Spermatophyta</taxon>
        <taxon>Magnoliopsida</taxon>
        <taxon>Liliopsida</taxon>
        <taxon>Poales</taxon>
        <taxon>Poaceae</taxon>
        <taxon>PACMAD clade</taxon>
        <taxon>Panicoideae</taxon>
        <taxon>Andropogonodae</taxon>
        <taxon>Paspaleae</taxon>
        <taxon>Paspalinae</taxon>
        <taxon>Paspalum</taxon>
    </lineage>
</organism>
<proteinExistence type="predicted"/>
<evidence type="ECO:0000259" key="12">
    <source>
        <dbReference type="PROSITE" id="PS50878"/>
    </source>
</evidence>
<dbReference type="InterPro" id="IPR036397">
    <property type="entry name" value="RNaseH_sf"/>
</dbReference>
<dbReference type="InterPro" id="IPR041373">
    <property type="entry name" value="RT_RNaseH"/>
</dbReference>
<feature type="region of interest" description="Disordered" evidence="10">
    <location>
        <begin position="199"/>
        <end position="230"/>
    </location>
</feature>
<dbReference type="SUPFAM" id="SSF53098">
    <property type="entry name" value="Ribonuclease H-like"/>
    <property type="match status" value="1"/>
</dbReference>
<feature type="domain" description="Integrase catalytic" evidence="13">
    <location>
        <begin position="930"/>
        <end position="1093"/>
    </location>
</feature>
<dbReference type="GO" id="GO:0003676">
    <property type="term" value="F:nucleic acid binding"/>
    <property type="evidence" value="ECO:0007669"/>
    <property type="project" value="InterPro"/>
</dbReference>
<dbReference type="Gene3D" id="4.10.60.10">
    <property type="entry name" value="Zinc finger, CCHC-type"/>
    <property type="match status" value="1"/>
</dbReference>
<dbReference type="Pfam" id="PF17917">
    <property type="entry name" value="RT_RNaseH"/>
    <property type="match status" value="1"/>
</dbReference>
<feature type="region of interest" description="Disordered" evidence="10">
    <location>
        <begin position="1126"/>
        <end position="1170"/>
    </location>
</feature>
<evidence type="ECO:0000256" key="1">
    <source>
        <dbReference type="ARBA" id="ARBA00012493"/>
    </source>
</evidence>
<keyword evidence="9" id="KW-0479">Metal-binding</keyword>
<dbReference type="EC" id="2.7.7.49" evidence="1"/>
<dbReference type="CDD" id="cd00303">
    <property type="entry name" value="retropepsin_like"/>
    <property type="match status" value="1"/>
</dbReference>
<evidence type="ECO:0000259" key="13">
    <source>
        <dbReference type="PROSITE" id="PS50994"/>
    </source>
</evidence>
<keyword evidence="9" id="KW-0862">Zinc</keyword>
<dbReference type="Pfam" id="PF00078">
    <property type="entry name" value="RVT_1"/>
    <property type="match status" value="1"/>
</dbReference>
<name>A0AAQ3SZZ7_PASNO</name>
<dbReference type="FunFam" id="3.30.70.270:FF:000020">
    <property type="entry name" value="Transposon Tf2-6 polyprotein-like Protein"/>
    <property type="match status" value="1"/>
</dbReference>
<dbReference type="CDD" id="cd09274">
    <property type="entry name" value="RNase_HI_RT_Ty3"/>
    <property type="match status" value="1"/>
</dbReference>
<dbReference type="Pfam" id="PF03732">
    <property type="entry name" value="Retrotrans_gag"/>
    <property type="match status" value="1"/>
</dbReference>
<feature type="domain" description="Reverse transcriptase" evidence="12">
    <location>
        <begin position="536"/>
        <end position="716"/>
    </location>
</feature>
<dbReference type="Gene3D" id="3.30.70.270">
    <property type="match status" value="2"/>
</dbReference>
<evidence type="ECO:0000256" key="3">
    <source>
        <dbReference type="ARBA" id="ARBA00022679"/>
    </source>
</evidence>
<dbReference type="InterPro" id="IPR043128">
    <property type="entry name" value="Rev_trsase/Diguanyl_cyclase"/>
</dbReference>
<dbReference type="InterPro" id="IPR005162">
    <property type="entry name" value="Retrotrans_gag_dom"/>
</dbReference>
<dbReference type="GO" id="GO:0004190">
    <property type="term" value="F:aspartic-type endopeptidase activity"/>
    <property type="evidence" value="ECO:0007669"/>
    <property type="project" value="InterPro"/>
</dbReference>
<dbReference type="InterPro" id="IPR043502">
    <property type="entry name" value="DNA/RNA_pol_sf"/>
</dbReference>
<keyword evidence="2" id="KW-0645">Protease</keyword>
<dbReference type="Pfam" id="PF00098">
    <property type="entry name" value="zf-CCHC"/>
    <property type="match status" value="1"/>
</dbReference>
<dbReference type="Pfam" id="PF08284">
    <property type="entry name" value="RVP_2"/>
    <property type="match status" value="1"/>
</dbReference>
<evidence type="ECO:0000256" key="5">
    <source>
        <dbReference type="ARBA" id="ARBA00022722"/>
    </source>
</evidence>
<dbReference type="Gene3D" id="3.10.10.10">
    <property type="entry name" value="HIV Type 1 Reverse Transcriptase, subunit A, domain 1"/>
    <property type="match status" value="1"/>
</dbReference>
<dbReference type="PROSITE" id="PS50878">
    <property type="entry name" value="RT_POL"/>
    <property type="match status" value="1"/>
</dbReference>
<dbReference type="InterPro" id="IPR021109">
    <property type="entry name" value="Peptidase_aspartic_dom_sf"/>
</dbReference>
<evidence type="ECO:0000313" key="15">
    <source>
        <dbReference type="Proteomes" id="UP001341281"/>
    </source>
</evidence>
<dbReference type="SUPFAM" id="SSF56672">
    <property type="entry name" value="DNA/RNA polymerases"/>
    <property type="match status" value="1"/>
</dbReference>
<keyword evidence="15" id="KW-1185">Reference proteome</keyword>
<feature type="region of interest" description="Disordered" evidence="10">
    <location>
        <begin position="292"/>
        <end position="318"/>
    </location>
</feature>
<dbReference type="InterPro" id="IPR050951">
    <property type="entry name" value="Retrovirus_Pol_polyprotein"/>
</dbReference>
<dbReference type="Proteomes" id="UP001341281">
    <property type="component" value="Chromosome 03"/>
</dbReference>
<evidence type="ECO:0000256" key="6">
    <source>
        <dbReference type="ARBA" id="ARBA00022759"/>
    </source>
</evidence>
<feature type="compositionally biased region" description="Acidic residues" evidence="10">
    <location>
        <begin position="1161"/>
        <end position="1170"/>
    </location>
</feature>
<evidence type="ECO:0000256" key="4">
    <source>
        <dbReference type="ARBA" id="ARBA00022695"/>
    </source>
</evidence>
<dbReference type="Gene3D" id="2.40.70.10">
    <property type="entry name" value="Acid Proteases"/>
    <property type="match status" value="1"/>
</dbReference>
<dbReference type="InterPro" id="IPR001969">
    <property type="entry name" value="Aspartic_peptidase_AS"/>
</dbReference>
<evidence type="ECO:0000259" key="11">
    <source>
        <dbReference type="PROSITE" id="PS50158"/>
    </source>
</evidence>
<keyword evidence="6" id="KW-0255">Endonuclease</keyword>
<dbReference type="GO" id="GO:0008270">
    <property type="term" value="F:zinc ion binding"/>
    <property type="evidence" value="ECO:0007669"/>
    <property type="project" value="UniProtKB-KW"/>
</dbReference>
<evidence type="ECO:0000256" key="10">
    <source>
        <dbReference type="SAM" id="MobiDB-lite"/>
    </source>
</evidence>
<protein>
    <recommendedName>
        <fullName evidence="1">RNA-directed DNA polymerase</fullName>
        <ecNumber evidence="1">2.7.7.49</ecNumber>
    </recommendedName>
</protein>
<keyword evidence="4" id="KW-0548">Nucleotidyltransferase</keyword>
<dbReference type="CDD" id="cd01647">
    <property type="entry name" value="RT_LTR"/>
    <property type="match status" value="1"/>
</dbReference>
<dbReference type="PROSITE" id="PS50158">
    <property type="entry name" value="ZF_CCHC"/>
    <property type="match status" value="1"/>
</dbReference>
<keyword evidence="5" id="KW-0540">Nuclease</keyword>
<feature type="non-terminal residue" evidence="14">
    <location>
        <position position="1"/>
    </location>
</feature>
<gene>
    <name evidence="14" type="ORF">U9M48_013829</name>
</gene>
<dbReference type="AlphaFoldDB" id="A0AAQ3SZZ7"/>
<dbReference type="SUPFAM" id="SSF50630">
    <property type="entry name" value="Acid proteases"/>
    <property type="match status" value="1"/>
</dbReference>
<dbReference type="GO" id="GO:0015074">
    <property type="term" value="P:DNA integration"/>
    <property type="evidence" value="ECO:0007669"/>
    <property type="project" value="InterPro"/>
</dbReference>
<keyword evidence="3" id="KW-0808">Transferase</keyword>
<dbReference type="FunFam" id="3.10.10.10:FF:000007">
    <property type="entry name" value="Retrovirus-related Pol polyprotein from transposon 17.6-like Protein"/>
    <property type="match status" value="1"/>
</dbReference>
<dbReference type="SMART" id="SM00343">
    <property type="entry name" value="ZnF_C2HC"/>
    <property type="match status" value="1"/>
</dbReference>
<dbReference type="PROSITE" id="PS50994">
    <property type="entry name" value="INTEGRASE"/>
    <property type="match status" value="1"/>
</dbReference>
<feature type="compositionally biased region" description="Polar residues" evidence="10">
    <location>
        <begin position="208"/>
        <end position="219"/>
    </location>
</feature>
<reference evidence="14 15" key="1">
    <citation type="submission" date="2024-02" db="EMBL/GenBank/DDBJ databases">
        <title>High-quality chromosome-scale genome assembly of Pensacola bahiagrass (Paspalum notatum Flugge var. saurae).</title>
        <authorList>
            <person name="Vega J.M."/>
            <person name="Podio M."/>
            <person name="Orjuela J."/>
            <person name="Siena L.A."/>
            <person name="Pessino S.C."/>
            <person name="Combes M.C."/>
            <person name="Mariac C."/>
            <person name="Albertini E."/>
            <person name="Pupilli F."/>
            <person name="Ortiz J.P.A."/>
            <person name="Leblanc O."/>
        </authorList>
    </citation>
    <scope>NUCLEOTIDE SEQUENCE [LARGE SCALE GENOMIC DNA]</scope>
    <source>
        <strain evidence="14">R1</strain>
        <tissue evidence="14">Leaf</tissue>
    </source>
</reference>
<keyword evidence="7" id="KW-0378">Hydrolase</keyword>
<sequence>MIRLLAEERQGHGQLQPREPRNRGISYKDFEELRPPVFTKCPEPLDADDWLRTIKSKFTLLPELTEQQKARFAGQLLQGPAGAWHATFLEMQRAGYEPTWEEFTQAFRAHYIPDSLVEQKKREFRKLKQGNKTVMQYVQSFIHLSQYAPEDVADDPRRAARLLNGLDPTLQTHLGHRYQSFADLVNTALDMENRLRVANEDQRRKRQANTSANGSSQKQKAVYRPPQQHYQQPRFVVRQNQTGWVHKAPQLQQRLTSGTQAQLPAPRVPAIPGPGNPCFNCGKTGHFSRDCRAPRRIQGPNPAGGSQQGKQKGPAQKTGRVHYIHMEQIPAGVPVLADTFLINGHPTVVLFDSGATHTFISKTYAQKHGLKMYKLRENYHITAPGAPIDTSLGVRLLNLEIGAESFIINPVVLPHQGIDVILGMNWMTENNAVLDVGSRIVQLRSRVSGKVLRVHMPDMKHMVAAVNATEIDEIKKIPVVCDFPDVFPEELPGLPPDRDVEFRIDLVPGTAPVSKRPYRMAPDELKELKIQLQEQLDKGFIRPSSSPWGCPALFVEKKDQGGKRLCVDYRPLNAVTVKNKYPIPHIDILFDQLAGAKVFSKIDLRSGYYQIKIRKEDIPKTAFSTRYGLYEYLVMSFGLTNAPAFFMYMMNSVFMNELDKFIVVFIDDILIYSKDEKEHEEHLRIVLARLREHKLYAKFSKCAFCLKEVGFLGHVLSEKGVAVNPNKVEAVLNWKQPESVTGIRSFLGLAGYYRRFIKDFSKIAKPMTSLTKKNVKFIWSPKCKEGFQELKKLLMTAPVLAQPDVTKPFDVYCDASGQGLGCVLMQEGRVIAYASRQLRKYEANYPTHDLELAAVVYALKIWRHYLLGNTCHIYTDHKSLKYIFTQPELNMRQRRWLELIKDYDLEIHYHPGKANVVADALSRRAHCNVLEARPTARVICWEMDEIEMPTEQLVELYNLIIEPTIKDLVIAAQKQDPVYRANTYAELYIAKIVSLHGVPRTITSDRGSVFVSRFWEQLQNALGTKLIHSSAYHPQTSGQVERVNQIVEDMLRACALTYSTKWDECLPLAEFAYNNSYQKSLNMAPFEALYGRRCRTPLNWSKPGERVTFGPDLVTQAEEQVKFIQNHGIEEQTEEQPLIKEPEDQEPDPQQEDQQQAADFAPEETDPSEE</sequence>
<dbReference type="InterPro" id="IPR001878">
    <property type="entry name" value="Znf_CCHC"/>
</dbReference>
<evidence type="ECO:0000256" key="2">
    <source>
        <dbReference type="ARBA" id="ARBA00022670"/>
    </source>
</evidence>
<dbReference type="SUPFAM" id="SSF57756">
    <property type="entry name" value="Retrovirus zinc finger-like domains"/>
    <property type="match status" value="1"/>
</dbReference>
<dbReference type="Gene3D" id="3.30.420.10">
    <property type="entry name" value="Ribonuclease H-like superfamily/Ribonuclease H"/>
    <property type="match status" value="1"/>
</dbReference>
<dbReference type="InterPro" id="IPR000477">
    <property type="entry name" value="RT_dom"/>
</dbReference>
<evidence type="ECO:0000256" key="8">
    <source>
        <dbReference type="ARBA" id="ARBA00022918"/>
    </source>
</evidence>
<dbReference type="EMBL" id="CP144747">
    <property type="protein sequence ID" value="WVZ64283.1"/>
    <property type="molecule type" value="Genomic_DNA"/>
</dbReference>
<evidence type="ECO:0000256" key="9">
    <source>
        <dbReference type="PROSITE-ProRule" id="PRU00047"/>
    </source>
</evidence>
<evidence type="ECO:0000256" key="7">
    <source>
        <dbReference type="ARBA" id="ARBA00022801"/>
    </source>
</evidence>
<dbReference type="InterPro" id="IPR036875">
    <property type="entry name" value="Znf_CCHC_sf"/>
</dbReference>